<dbReference type="GO" id="GO:0005788">
    <property type="term" value="C:endoplasmic reticulum lumen"/>
    <property type="evidence" value="ECO:0007669"/>
    <property type="project" value="TreeGrafter"/>
</dbReference>
<dbReference type="GO" id="GO:0034976">
    <property type="term" value="P:response to endoplasmic reticulum stress"/>
    <property type="evidence" value="ECO:0007669"/>
    <property type="project" value="TreeGrafter"/>
</dbReference>
<proteinExistence type="predicted"/>
<evidence type="ECO:0000313" key="3">
    <source>
        <dbReference type="EMBL" id="CAD9155411.1"/>
    </source>
</evidence>
<dbReference type="AlphaFoldDB" id="A0A7S1R4H8"/>
<feature type="domain" description="Thioredoxin" evidence="2">
    <location>
        <begin position="47"/>
        <end position="172"/>
    </location>
</feature>
<dbReference type="PANTHER" id="PTHR45815">
    <property type="entry name" value="PROTEIN DISULFIDE-ISOMERASE A6"/>
    <property type="match status" value="1"/>
</dbReference>
<dbReference type="PROSITE" id="PS51352">
    <property type="entry name" value="THIOREDOXIN_2"/>
    <property type="match status" value="1"/>
</dbReference>
<evidence type="ECO:0000259" key="2">
    <source>
        <dbReference type="PROSITE" id="PS51352"/>
    </source>
</evidence>
<gene>
    <name evidence="3" type="ORF">NDES1114_LOCUS35153</name>
</gene>
<dbReference type="InterPro" id="IPR017937">
    <property type="entry name" value="Thioredoxin_CS"/>
</dbReference>
<protein>
    <recommendedName>
        <fullName evidence="2">Thioredoxin domain-containing protein</fullName>
    </recommendedName>
</protein>
<feature type="region of interest" description="Disordered" evidence="1">
    <location>
        <begin position="287"/>
        <end position="321"/>
    </location>
</feature>
<dbReference type="Pfam" id="PF00085">
    <property type="entry name" value="Thioredoxin"/>
    <property type="match status" value="1"/>
</dbReference>
<dbReference type="Gene3D" id="3.40.30.10">
    <property type="entry name" value="Glutaredoxin"/>
    <property type="match status" value="2"/>
</dbReference>
<dbReference type="PANTHER" id="PTHR45815:SF3">
    <property type="entry name" value="PROTEIN DISULFIDE-ISOMERASE A6"/>
    <property type="match status" value="1"/>
</dbReference>
<sequence>MSPLVCRSSSDVPATAAVPGLRRGPCGGVNGWPDGGTELCCDAALRAPLAAVAAAFPFSKASGVVELSPKTLPSFLNSHKPTFVMFYAPWCGHCKAMHPDYEKFAKSTKDVIRVGAINADQYREIGGQYGVQGFPTIKYWGMGDKKGKSPKDYQGQRNANALHNAAMREVSNAGVTTALSLDAIDKQLDKAESKKAVILFTSKNKSPPMFSVMAQSKHFKGKIGFVLVMEKTKDLASQFDVSDFPTIMVVSRDADGGYAKERYDGKIEYTGIAKFLQRALGVEAASDDAPAADEKKAKKPEAKKAPEADKPKERRLATPVRPLELTPENFQSFCAHGAPKVRGQAPFCVVSFRKENVPLDEIHATYSNEAVHFFWIPDAARSTWLQDFEDGLQPSHNRFAPEDVIVLRAAKDRTKFAVWRYIADEEHGHPKHFEPFLARCLGGDMSFDRQPGFPKLRDAPAS</sequence>
<accession>A0A7S1R4H8</accession>
<dbReference type="InterPro" id="IPR036249">
    <property type="entry name" value="Thioredoxin-like_sf"/>
</dbReference>
<dbReference type="PROSITE" id="PS00194">
    <property type="entry name" value="THIOREDOXIN_1"/>
    <property type="match status" value="1"/>
</dbReference>
<dbReference type="EMBL" id="HBGF01052526">
    <property type="protein sequence ID" value="CAD9155411.1"/>
    <property type="molecule type" value="Transcribed_RNA"/>
</dbReference>
<organism evidence="3">
    <name type="scientific">Neobodo designis</name>
    <name type="common">Flagellated protozoan</name>
    <name type="synonym">Bodo designis</name>
    <dbReference type="NCBI Taxonomy" id="312471"/>
    <lineage>
        <taxon>Eukaryota</taxon>
        <taxon>Discoba</taxon>
        <taxon>Euglenozoa</taxon>
        <taxon>Kinetoplastea</taxon>
        <taxon>Metakinetoplastina</taxon>
        <taxon>Neobodonida</taxon>
        <taxon>Neobodo</taxon>
    </lineage>
</organism>
<reference evidence="3" key="1">
    <citation type="submission" date="2021-01" db="EMBL/GenBank/DDBJ databases">
        <authorList>
            <person name="Corre E."/>
            <person name="Pelletier E."/>
            <person name="Niang G."/>
            <person name="Scheremetjew M."/>
            <person name="Finn R."/>
            <person name="Kale V."/>
            <person name="Holt S."/>
            <person name="Cochrane G."/>
            <person name="Meng A."/>
            <person name="Brown T."/>
            <person name="Cohen L."/>
        </authorList>
    </citation>
    <scope>NUCLEOTIDE SEQUENCE</scope>
    <source>
        <strain evidence="3">CCAP 1951/1</strain>
    </source>
</reference>
<evidence type="ECO:0000256" key="1">
    <source>
        <dbReference type="SAM" id="MobiDB-lite"/>
    </source>
</evidence>
<dbReference type="InterPro" id="IPR013766">
    <property type="entry name" value="Thioredoxin_domain"/>
</dbReference>
<dbReference type="SUPFAM" id="SSF52833">
    <property type="entry name" value="Thioredoxin-like"/>
    <property type="match status" value="2"/>
</dbReference>
<dbReference type="GO" id="GO:0015035">
    <property type="term" value="F:protein-disulfide reductase activity"/>
    <property type="evidence" value="ECO:0007669"/>
    <property type="project" value="TreeGrafter"/>
</dbReference>
<name>A0A7S1R4H8_NEODS</name>
<feature type="compositionally biased region" description="Basic and acidic residues" evidence="1">
    <location>
        <begin position="292"/>
        <end position="316"/>
    </location>
</feature>